<sequence>MIKGCLARSPQLHPSPCKTPRLCAIHVSVPQTSQEPNFGYTSSKNSTRTSPSRNKLGRHLQALHVRAQNVIALACKYSTGSPDTGGKPVRSVAGHNILKGLHQPLDSVHRTVLPSSEGRALMELVVESSEAHVARLQKGLVPDRTKTVAPPQLISSKSGFHPKVRQHSASGTKTILGRGTNAEQYY</sequence>
<name>A0ABP0WKJ3_9BRYO</name>
<feature type="region of interest" description="Disordered" evidence="1">
    <location>
        <begin position="153"/>
        <end position="186"/>
    </location>
</feature>
<feature type="region of interest" description="Disordered" evidence="1">
    <location>
        <begin position="34"/>
        <end position="54"/>
    </location>
</feature>
<dbReference type="EMBL" id="OZ020113">
    <property type="protein sequence ID" value="CAK9265980.1"/>
    <property type="molecule type" value="Genomic_DNA"/>
</dbReference>
<organism evidence="2 3">
    <name type="scientific">Sphagnum jensenii</name>
    <dbReference type="NCBI Taxonomy" id="128206"/>
    <lineage>
        <taxon>Eukaryota</taxon>
        <taxon>Viridiplantae</taxon>
        <taxon>Streptophyta</taxon>
        <taxon>Embryophyta</taxon>
        <taxon>Bryophyta</taxon>
        <taxon>Sphagnophytina</taxon>
        <taxon>Sphagnopsida</taxon>
        <taxon>Sphagnales</taxon>
        <taxon>Sphagnaceae</taxon>
        <taxon>Sphagnum</taxon>
    </lineage>
</organism>
<accession>A0ABP0WKJ3</accession>
<proteinExistence type="predicted"/>
<evidence type="ECO:0000256" key="1">
    <source>
        <dbReference type="SAM" id="MobiDB-lite"/>
    </source>
</evidence>
<evidence type="ECO:0000313" key="2">
    <source>
        <dbReference type="EMBL" id="CAK9265980.1"/>
    </source>
</evidence>
<protein>
    <submittedName>
        <fullName evidence="2">Uncharacterized protein</fullName>
    </submittedName>
</protein>
<keyword evidence="3" id="KW-1185">Reference proteome</keyword>
<feature type="compositionally biased region" description="Polar residues" evidence="1">
    <location>
        <begin position="34"/>
        <end position="53"/>
    </location>
</feature>
<reference evidence="2" key="1">
    <citation type="submission" date="2024-02" db="EMBL/GenBank/DDBJ databases">
        <authorList>
            <consortium name="ELIXIR-Norway"/>
            <consortium name="Elixir Norway"/>
        </authorList>
    </citation>
    <scope>NUCLEOTIDE SEQUENCE</scope>
</reference>
<dbReference type="Proteomes" id="UP001497444">
    <property type="component" value="Chromosome 18"/>
</dbReference>
<gene>
    <name evidence="2" type="ORF">CSSPJE1EN1_LOCUS11458</name>
</gene>
<evidence type="ECO:0000313" key="3">
    <source>
        <dbReference type="Proteomes" id="UP001497444"/>
    </source>
</evidence>